<gene>
    <name evidence="1" type="ORF">S01H1_72325</name>
</gene>
<sequence>VDTYQRRHEIEMLEQSRLNILEKCAPMQYLQEDADRMWKEYKRQDGFVLIARNLYSKAQDSKSGSDYNNAYQFCLKTKDCIENENEKLSVAFIEVFLHIYFQWRIRRYIHSEASELIDWELIHNFSSAIVGSVRSKNDPFYNYLLAIAHAHLDDWPSANILFDGLRRLGIPSRILYEPRDFLMGPKGNMQSFQGMLKKGARDQFIHIQDLNADFLLNRGENWGREGEIEHVYIRFSFGGPWAT</sequence>
<dbReference type="EMBL" id="BARS01048226">
    <property type="protein sequence ID" value="GAG34260.1"/>
    <property type="molecule type" value="Genomic_DNA"/>
</dbReference>
<protein>
    <submittedName>
        <fullName evidence="1">Uncharacterized protein</fullName>
    </submittedName>
</protein>
<dbReference type="AlphaFoldDB" id="X0WUD2"/>
<comment type="caution">
    <text evidence="1">The sequence shown here is derived from an EMBL/GenBank/DDBJ whole genome shotgun (WGS) entry which is preliminary data.</text>
</comment>
<organism evidence="1">
    <name type="scientific">marine sediment metagenome</name>
    <dbReference type="NCBI Taxonomy" id="412755"/>
    <lineage>
        <taxon>unclassified sequences</taxon>
        <taxon>metagenomes</taxon>
        <taxon>ecological metagenomes</taxon>
    </lineage>
</organism>
<reference evidence="1" key="1">
    <citation type="journal article" date="2014" name="Front. Microbiol.">
        <title>High frequency of phylogenetically diverse reductive dehalogenase-homologous genes in deep subseafloor sedimentary metagenomes.</title>
        <authorList>
            <person name="Kawai M."/>
            <person name="Futagami T."/>
            <person name="Toyoda A."/>
            <person name="Takaki Y."/>
            <person name="Nishi S."/>
            <person name="Hori S."/>
            <person name="Arai W."/>
            <person name="Tsubouchi T."/>
            <person name="Morono Y."/>
            <person name="Uchiyama I."/>
            <person name="Ito T."/>
            <person name="Fujiyama A."/>
            <person name="Inagaki F."/>
            <person name="Takami H."/>
        </authorList>
    </citation>
    <scope>NUCLEOTIDE SEQUENCE</scope>
    <source>
        <strain evidence="1">Expedition CK06-06</strain>
    </source>
</reference>
<evidence type="ECO:0000313" key="1">
    <source>
        <dbReference type="EMBL" id="GAG34260.1"/>
    </source>
</evidence>
<proteinExistence type="predicted"/>
<feature type="non-terminal residue" evidence="1">
    <location>
        <position position="1"/>
    </location>
</feature>
<accession>X0WUD2</accession>
<feature type="non-terminal residue" evidence="1">
    <location>
        <position position="243"/>
    </location>
</feature>
<name>X0WUD2_9ZZZZ</name>